<evidence type="ECO:0000256" key="6">
    <source>
        <dbReference type="ARBA" id="ARBA00023065"/>
    </source>
</evidence>
<dbReference type="GO" id="GO:0016471">
    <property type="term" value="C:vacuolar proton-transporting V-type ATPase complex"/>
    <property type="evidence" value="ECO:0007669"/>
    <property type="project" value="TreeGrafter"/>
</dbReference>
<comment type="subcellular location">
    <subcellularLocation>
        <location evidence="1">Membrane</location>
        <topology evidence="1">Multi-pass membrane protein</topology>
    </subcellularLocation>
</comment>
<evidence type="ECO:0000256" key="4">
    <source>
        <dbReference type="ARBA" id="ARBA00022692"/>
    </source>
</evidence>
<reference evidence="10 11" key="1">
    <citation type="submission" date="2018-01" db="EMBL/GenBank/DDBJ databases">
        <title>Metagenomic assembled genomes from two thermal pools in the Uzon Caldera, Kamchatka, Russia.</title>
        <authorList>
            <person name="Wilkins L."/>
            <person name="Ettinger C."/>
        </authorList>
    </citation>
    <scope>NUCLEOTIDE SEQUENCE [LARGE SCALE GENOMIC DNA]</scope>
    <source>
        <strain evidence="10">ZAV-07</strain>
    </source>
</reference>
<feature type="transmembrane region" description="Helical" evidence="9">
    <location>
        <begin position="400"/>
        <end position="422"/>
    </location>
</feature>
<evidence type="ECO:0000256" key="8">
    <source>
        <dbReference type="SAM" id="Coils"/>
    </source>
</evidence>
<feature type="transmembrane region" description="Helical" evidence="9">
    <location>
        <begin position="603"/>
        <end position="627"/>
    </location>
</feature>
<dbReference type="Gene3D" id="1.20.1460.20">
    <property type="match status" value="1"/>
</dbReference>
<dbReference type="PANTHER" id="PTHR11629:SF63">
    <property type="entry name" value="V-TYPE PROTON ATPASE SUBUNIT A"/>
    <property type="match status" value="1"/>
</dbReference>
<organism evidence="10 11">
    <name type="scientific">Caldisericum exile</name>
    <dbReference type="NCBI Taxonomy" id="693075"/>
    <lineage>
        <taxon>Bacteria</taxon>
        <taxon>Pseudomonadati</taxon>
        <taxon>Caldisericota/Cryosericota group</taxon>
        <taxon>Caldisericota</taxon>
        <taxon>Caldisericia</taxon>
        <taxon>Caldisericales</taxon>
        <taxon>Caldisericaceae</taxon>
        <taxon>Caldisericum</taxon>
    </lineage>
</organism>
<dbReference type="Gene3D" id="3.30.70.2170">
    <property type="match status" value="1"/>
</dbReference>
<proteinExistence type="inferred from homology"/>
<dbReference type="Pfam" id="PF01496">
    <property type="entry name" value="V_ATPase_I"/>
    <property type="match status" value="1"/>
</dbReference>
<keyword evidence="3" id="KW-0813">Transport</keyword>
<evidence type="ECO:0000256" key="7">
    <source>
        <dbReference type="ARBA" id="ARBA00023136"/>
    </source>
</evidence>
<feature type="coiled-coil region" evidence="8">
    <location>
        <begin position="105"/>
        <end position="132"/>
    </location>
</feature>
<dbReference type="EMBL" id="PNIL01000020">
    <property type="protein sequence ID" value="PMP68400.1"/>
    <property type="molecule type" value="Genomic_DNA"/>
</dbReference>
<dbReference type="PANTHER" id="PTHR11629">
    <property type="entry name" value="VACUOLAR PROTON ATPASES"/>
    <property type="match status" value="1"/>
</dbReference>
<feature type="coiled-coil region" evidence="8">
    <location>
        <begin position="224"/>
        <end position="251"/>
    </location>
</feature>
<dbReference type="GO" id="GO:0046961">
    <property type="term" value="F:proton-transporting ATPase activity, rotational mechanism"/>
    <property type="evidence" value="ECO:0007669"/>
    <property type="project" value="InterPro"/>
</dbReference>
<evidence type="ECO:0000313" key="11">
    <source>
        <dbReference type="Proteomes" id="UP000237040"/>
    </source>
</evidence>
<protein>
    <submittedName>
        <fullName evidence="10">Uncharacterized protein</fullName>
    </submittedName>
</protein>
<feature type="transmembrane region" description="Helical" evidence="9">
    <location>
        <begin position="520"/>
        <end position="537"/>
    </location>
</feature>
<evidence type="ECO:0000256" key="2">
    <source>
        <dbReference type="ARBA" id="ARBA00009904"/>
    </source>
</evidence>
<dbReference type="Proteomes" id="UP000237040">
    <property type="component" value="Unassembled WGS sequence"/>
</dbReference>
<dbReference type="InterPro" id="IPR002490">
    <property type="entry name" value="V-ATPase_116kDa_su"/>
</dbReference>
<evidence type="ECO:0000256" key="9">
    <source>
        <dbReference type="SAM" id="Phobius"/>
    </source>
</evidence>
<dbReference type="AlphaFoldDB" id="A0A2J6WFE7"/>
<accession>A0A2J6WFE7</accession>
<gene>
    <name evidence="10" type="ORF">C0189_01345</name>
</gene>
<evidence type="ECO:0000256" key="3">
    <source>
        <dbReference type="ARBA" id="ARBA00022448"/>
    </source>
</evidence>
<evidence type="ECO:0000256" key="1">
    <source>
        <dbReference type="ARBA" id="ARBA00004141"/>
    </source>
</evidence>
<feature type="transmembrane region" description="Helical" evidence="9">
    <location>
        <begin position="485"/>
        <end position="508"/>
    </location>
</feature>
<name>A0A2J6WFE7_9BACT</name>
<feature type="transmembrane region" description="Helical" evidence="9">
    <location>
        <begin position="570"/>
        <end position="591"/>
    </location>
</feature>
<keyword evidence="5 9" id="KW-1133">Transmembrane helix</keyword>
<evidence type="ECO:0000313" key="10">
    <source>
        <dbReference type="EMBL" id="PMP68400.1"/>
    </source>
</evidence>
<dbReference type="Gene3D" id="3.30.70.2750">
    <property type="match status" value="1"/>
</dbReference>
<comment type="similarity">
    <text evidence="2">Belongs to the V-ATPase 116 kDa subunit family.</text>
</comment>
<comment type="caution">
    <text evidence="10">The sequence shown here is derived from an EMBL/GenBank/DDBJ whole genome shotgun (WGS) entry which is preliminary data.</text>
</comment>
<keyword evidence="7 9" id="KW-0472">Membrane</keyword>
<dbReference type="GO" id="GO:0051117">
    <property type="term" value="F:ATPase binding"/>
    <property type="evidence" value="ECO:0007669"/>
    <property type="project" value="TreeGrafter"/>
</dbReference>
<sequence length="665" mass="75890">MAIEKVKKIAILGSVKRKKELLDALFDLNVFHLESVSEEIISNFENFKTAIPEKTFEDEIYKISSILSIYKDLNLEKQGLIQGFLPQDFDVDADEFENVINEFNLDKLYNELNSLRNRLHEIELERTKLLEEKKNLKVFSGFPFQFSILRGTKRTSSFIGLLNKKNFDKFVSDERVKNLFLHTFKADKNRVSIFVLYLNEEKDNVNALIGDYSIEILTPPENLSGYFEEEVERIERRLKQIEEEERIIRSKVAESYKEKRKLLILEDYYNSLSSKEKSLSSFIEGNVVLVTKGYVKETDFDYLTSNITKLNFLVFELETSSNDLVPVSLRNITLFRPFEFLVRLFGFPSYSNIDPTILVAILFTTFFGFALGDVGYGFLTALFGITFANKYKRNLGAWKFFMILFYGGLMSIFVGLMTNSFFGNILSLYFPNFILTQLMSKIQVIDPTSPDGSVQFMILSLIIGFTSQMIGVLVSIIVKIRNRAFLDAIFNGVGWLLFLPGIVMVAVIGSNPTLKLIDNMLILLGLTFILIGGWMSIRTPFFKPIAALVNLYGIRSSYGISGFLGDTLSYLRLFALGLSSGILASSFNLMARVIGEILGPIGVFVTFIILISLHALALFMNVLGAFIHSIRLNFLEFFGRFYDLGGYEFKPLGFEFKNIRLNKKN</sequence>
<feature type="transmembrane region" description="Helical" evidence="9">
    <location>
        <begin position="357"/>
        <end position="388"/>
    </location>
</feature>
<keyword evidence="8" id="KW-0175">Coiled coil</keyword>
<keyword evidence="6" id="KW-0406">Ion transport</keyword>
<dbReference type="GO" id="GO:0007035">
    <property type="term" value="P:vacuolar acidification"/>
    <property type="evidence" value="ECO:0007669"/>
    <property type="project" value="TreeGrafter"/>
</dbReference>
<dbReference type="GO" id="GO:0033179">
    <property type="term" value="C:proton-transporting V-type ATPase, V0 domain"/>
    <property type="evidence" value="ECO:0007669"/>
    <property type="project" value="InterPro"/>
</dbReference>
<keyword evidence="4 9" id="KW-0812">Transmembrane</keyword>
<evidence type="ECO:0000256" key="5">
    <source>
        <dbReference type="ARBA" id="ARBA00022989"/>
    </source>
</evidence>
<feature type="transmembrane region" description="Helical" evidence="9">
    <location>
        <begin position="456"/>
        <end position="478"/>
    </location>
</feature>